<sequence length="260" mass="30100">MKYKILENPNCEDAYGLIEEALRKRATITIYACCKVNYEGRALSELNWGERIILIKPDGSFLIHQEKKVEPVNWQPPKSKTRGYIQDNNLILESHRRTPKELLTVEIRKVQYITYANIEDFEELEQAGYEKDMGDMIMEKPHMIEEGFKPTAREYSVEHGFIDILGKDCDNNLMILELKARKAGVSAVKQLKRYLTDFEDDDNDYLKECLVQKKKIRGLLVAPSLGEDAKELIEKEGIEFVAVNPPKELKRDKKVTLDAF</sequence>
<dbReference type="OMA" id="QCTVDYV"/>
<dbReference type="RefSeq" id="WP_004032247.1">
    <property type="nucleotide sequence ID" value="NZ_CAABOX010000005.1"/>
</dbReference>
<dbReference type="EMBL" id="CP017803">
    <property type="protein sequence ID" value="ATZ59199.1"/>
    <property type="molecule type" value="Genomic_DNA"/>
</dbReference>
<reference evidence="9 10" key="1">
    <citation type="submission" date="2016-10" db="EMBL/GenBank/DDBJ databases">
        <authorList>
            <person name="Varghese N."/>
        </authorList>
    </citation>
    <scope>NUCLEOTIDE SEQUENCE [LARGE SCALE GENOMIC DNA]</scope>
    <source>
        <strain evidence="9 10">KB11</strain>
    </source>
</reference>
<dbReference type="PANTHER" id="PTHR38814:SF1">
    <property type="entry name" value="ENDONUCLEASE NUCS"/>
    <property type="match status" value="1"/>
</dbReference>
<organism evidence="9 10">
    <name type="scientific">Methanobrevibacter smithii</name>
    <dbReference type="NCBI Taxonomy" id="2173"/>
    <lineage>
        <taxon>Archaea</taxon>
        <taxon>Methanobacteriati</taxon>
        <taxon>Methanobacteriota</taxon>
        <taxon>Methanomada group</taxon>
        <taxon>Methanobacteria</taxon>
        <taxon>Methanobacteriales</taxon>
        <taxon>Methanobacteriaceae</taxon>
        <taxon>Methanobrevibacter</taxon>
    </lineage>
</organism>
<dbReference type="InterPro" id="IPR048301">
    <property type="entry name" value="NucS_C"/>
</dbReference>
<dbReference type="InterPro" id="IPR011856">
    <property type="entry name" value="tRNA_endonuc-like_dom_sf"/>
</dbReference>
<feature type="domain" description="Endonuclease NucS N-terminal PH-like" evidence="8">
    <location>
        <begin position="25"/>
        <end position="123"/>
    </location>
</feature>
<evidence type="ECO:0000313" key="9">
    <source>
        <dbReference type="EMBL" id="ATZ59199.1"/>
    </source>
</evidence>
<dbReference type="Gene3D" id="3.40.1350.10">
    <property type="match status" value="1"/>
</dbReference>
<evidence type="ECO:0000256" key="6">
    <source>
        <dbReference type="HAMAP-Rule" id="MF_00722"/>
    </source>
</evidence>
<dbReference type="InterPro" id="IPR002793">
    <property type="entry name" value="Endonuclease_NucS"/>
</dbReference>
<keyword evidence="4 6" id="KW-0378">Hydrolase</keyword>
<dbReference type="AlphaFoldDB" id="A0A2H4U508"/>
<dbReference type="Gene3D" id="2.70.180.20">
    <property type="match status" value="1"/>
</dbReference>
<comment type="subcellular location">
    <subcellularLocation>
        <location evidence="6">Cytoplasm</location>
    </subcellularLocation>
</comment>
<keyword evidence="5 6" id="KW-0238">DNA-binding</keyword>
<dbReference type="EC" id="3.1.-.-" evidence="6"/>
<evidence type="ECO:0000256" key="2">
    <source>
        <dbReference type="ARBA" id="ARBA00022722"/>
    </source>
</evidence>
<dbReference type="NCBIfam" id="NF003270">
    <property type="entry name" value="PRK04247.1"/>
    <property type="match status" value="1"/>
</dbReference>
<dbReference type="CDD" id="cd22341">
    <property type="entry name" value="NucS-like"/>
    <property type="match status" value="1"/>
</dbReference>
<dbReference type="HAMAP" id="MF_00722">
    <property type="entry name" value="NucS"/>
    <property type="match status" value="1"/>
</dbReference>
<keyword evidence="3 6" id="KW-0255">Endonuclease</keyword>
<evidence type="ECO:0000256" key="3">
    <source>
        <dbReference type="ARBA" id="ARBA00022759"/>
    </source>
</evidence>
<dbReference type="Pfam" id="PF01939">
    <property type="entry name" value="NucS_C"/>
    <property type="match status" value="1"/>
</dbReference>
<proteinExistence type="inferred from homology"/>
<evidence type="ECO:0000259" key="7">
    <source>
        <dbReference type="Pfam" id="PF01939"/>
    </source>
</evidence>
<feature type="domain" description="Endonuclease NucS C-terminal" evidence="7">
    <location>
        <begin position="130"/>
        <end position="257"/>
    </location>
</feature>
<dbReference type="PANTHER" id="PTHR38814">
    <property type="entry name" value="ENDONUCLEASE NUCS"/>
    <property type="match status" value="1"/>
</dbReference>
<accession>A0A2H4U508</accession>
<keyword evidence="1 6" id="KW-0963">Cytoplasm</keyword>
<dbReference type="Proteomes" id="UP000232133">
    <property type="component" value="Chromosome"/>
</dbReference>
<dbReference type="GO" id="GO:0000014">
    <property type="term" value="F:single-stranded DNA endodeoxyribonuclease activity"/>
    <property type="evidence" value="ECO:0007669"/>
    <property type="project" value="UniProtKB-UniRule"/>
</dbReference>
<evidence type="ECO:0000313" key="10">
    <source>
        <dbReference type="Proteomes" id="UP000232133"/>
    </source>
</evidence>
<evidence type="ECO:0000256" key="5">
    <source>
        <dbReference type="ARBA" id="ARBA00023125"/>
    </source>
</evidence>
<keyword evidence="2 6" id="KW-0540">Nuclease</keyword>
<protein>
    <recommendedName>
        <fullName evidence="6">Endonuclease NucS</fullName>
        <ecNumber evidence="6">3.1.-.-</ecNumber>
    </recommendedName>
</protein>
<name>A0A2H4U508_METSM</name>
<evidence type="ECO:0000259" key="8">
    <source>
        <dbReference type="Pfam" id="PF21003"/>
    </source>
</evidence>
<evidence type="ECO:0000256" key="4">
    <source>
        <dbReference type="ARBA" id="ARBA00022801"/>
    </source>
</evidence>
<evidence type="ECO:0000256" key="1">
    <source>
        <dbReference type="ARBA" id="ARBA00022490"/>
    </source>
</evidence>
<dbReference type="InterPro" id="IPR049173">
    <property type="entry name" value="NucS_N_sf"/>
</dbReference>
<dbReference type="Pfam" id="PF21003">
    <property type="entry name" value="NucS_N"/>
    <property type="match status" value="1"/>
</dbReference>
<gene>
    <name evidence="6" type="primary">nucS</name>
    <name evidence="9" type="ORF">BK798_01625</name>
</gene>
<dbReference type="InterPro" id="IPR048302">
    <property type="entry name" value="NucS_N"/>
</dbReference>
<comment type="similarity">
    <text evidence="6">Belongs to the NucS endonuclease family.</text>
</comment>
<dbReference type="GeneID" id="78817123"/>
<comment type="function">
    <text evidence="6">Cleaves both 3' and 5' ssDNA extremities of branched DNA structures.</text>
</comment>
<dbReference type="GO" id="GO:0003677">
    <property type="term" value="F:DNA binding"/>
    <property type="evidence" value="ECO:0007669"/>
    <property type="project" value="UniProtKB-KW"/>
</dbReference>
<dbReference type="GO" id="GO:0005737">
    <property type="term" value="C:cytoplasm"/>
    <property type="evidence" value="ECO:0007669"/>
    <property type="project" value="UniProtKB-SubCell"/>
</dbReference>